<organism evidence="1">
    <name type="scientific">Spironucleus salmonicida</name>
    <dbReference type="NCBI Taxonomy" id="348837"/>
    <lineage>
        <taxon>Eukaryota</taxon>
        <taxon>Metamonada</taxon>
        <taxon>Diplomonadida</taxon>
        <taxon>Hexamitidae</taxon>
        <taxon>Hexamitinae</taxon>
        <taxon>Spironucleus</taxon>
    </lineage>
</organism>
<evidence type="ECO:0000313" key="1">
    <source>
        <dbReference type="EMBL" id="EST43942.1"/>
    </source>
</evidence>
<reference evidence="1" key="1">
    <citation type="journal article" date="2014" name="PLoS Genet.">
        <title>The Genome of Spironucleus salmonicida Highlights a Fish Pathogen Adapted to Fluctuating Environments.</title>
        <authorList>
            <person name="Xu F."/>
            <person name="Jerlstrom-Hultqvist J."/>
            <person name="Einarsson E."/>
            <person name="Astvaldsson A."/>
            <person name="Svard S.G."/>
            <person name="Andersson J.O."/>
        </authorList>
    </citation>
    <scope>NUCLEOTIDE SEQUENCE</scope>
</reference>
<protein>
    <submittedName>
        <fullName evidence="1">Uncharacterized protein</fullName>
    </submittedName>
</protein>
<dbReference type="AlphaFoldDB" id="V6LHB8"/>
<proteinExistence type="predicted"/>
<accession>V6LHB8</accession>
<gene>
    <name evidence="1" type="ORF">SS50377_16244</name>
</gene>
<dbReference type="VEuPathDB" id="GiardiaDB:SS50377_21161"/>
<dbReference type="EMBL" id="KI546130">
    <property type="protein sequence ID" value="EST43942.1"/>
    <property type="molecule type" value="Genomic_DNA"/>
</dbReference>
<name>V6LHB8_9EUKA</name>
<sequence>MITPNQFELEMQGFYECHKLESSINILQIQKIQLQAQIPFDFEVAPDLTKRVRRLEDPEVEVDYSTLLSNFIKEIKSLQAASIQYTETIRQIKINQKIALQLTNTIQDDSMIAELHDQFNQQIILVQSISIAQTCPQSDQILMKSPKKHTDRPSNSLREEELVDFDKKQLIQKVLFGQSARSMYSPVRTDSPLSLPILDQDQFAFE</sequence>